<dbReference type="PANTHER" id="PTHR20872:SF1">
    <property type="entry name" value="F-BOX DOMAIN-CONTAINING PROTEIN"/>
    <property type="match status" value="1"/>
</dbReference>
<evidence type="ECO:0000313" key="3">
    <source>
        <dbReference type="EMBL" id="JAS46208.1"/>
    </source>
</evidence>
<proteinExistence type="predicted"/>
<dbReference type="EMBL" id="GECZ01023561">
    <property type="protein sequence ID" value="JAS46208.1"/>
    <property type="molecule type" value="Transcribed_RNA"/>
</dbReference>
<dbReference type="Gene3D" id="3.80.10.10">
    <property type="entry name" value="Ribonuclease Inhibitor"/>
    <property type="match status" value="1"/>
</dbReference>
<dbReference type="SUPFAM" id="SSF52058">
    <property type="entry name" value="L domain-like"/>
    <property type="match status" value="1"/>
</dbReference>
<organism evidence="1">
    <name type="scientific">Cuerna arida</name>
    <dbReference type="NCBI Taxonomy" id="1464854"/>
    <lineage>
        <taxon>Eukaryota</taxon>
        <taxon>Metazoa</taxon>
        <taxon>Ecdysozoa</taxon>
        <taxon>Arthropoda</taxon>
        <taxon>Hexapoda</taxon>
        <taxon>Insecta</taxon>
        <taxon>Pterygota</taxon>
        <taxon>Neoptera</taxon>
        <taxon>Paraneoptera</taxon>
        <taxon>Hemiptera</taxon>
        <taxon>Auchenorrhyncha</taxon>
        <taxon>Membracoidea</taxon>
        <taxon>Cicadellidae</taxon>
        <taxon>Cicadellinae</taxon>
        <taxon>Proconiini</taxon>
        <taxon>Cuerna</taxon>
    </lineage>
</organism>
<dbReference type="AlphaFoldDB" id="A0A1B6EIH1"/>
<evidence type="ECO:0000313" key="1">
    <source>
        <dbReference type="EMBL" id="JAS37714.1"/>
    </source>
</evidence>
<dbReference type="PANTHER" id="PTHR20872">
    <property type="match status" value="1"/>
</dbReference>
<gene>
    <name evidence="3" type="ORF">g.28120</name>
    <name evidence="1" type="ORF">g.28122</name>
    <name evidence="2" type="ORF">g.28123</name>
</gene>
<name>A0A1B6EIH1_9HEMI</name>
<reference evidence="1" key="1">
    <citation type="submission" date="2015-11" db="EMBL/GenBank/DDBJ databases">
        <title>De novo transcriptome assembly of four potential Pierce s Disease insect vectors from Arizona vineyards.</title>
        <authorList>
            <person name="Tassone E.E."/>
        </authorList>
    </citation>
    <scope>NUCLEOTIDE SEQUENCE</scope>
</reference>
<dbReference type="InterPro" id="IPR032675">
    <property type="entry name" value="LRR_dom_sf"/>
</dbReference>
<dbReference type="EMBL" id="GECZ01032055">
    <property type="protein sequence ID" value="JAS37714.1"/>
    <property type="molecule type" value="Transcribed_RNA"/>
</dbReference>
<protein>
    <submittedName>
        <fullName evidence="1">Uncharacterized protein</fullName>
    </submittedName>
</protein>
<accession>A0A1B6EIH1</accession>
<dbReference type="EMBL" id="GECZ01025655">
    <property type="protein sequence ID" value="JAS44114.1"/>
    <property type="molecule type" value="Transcribed_RNA"/>
</dbReference>
<sequence length="299" mass="35014">MSNLESLRHLELIDLMLDHREALSLLDQVCYDHTLTLRRLSLVNCTKTTCPLLHAGVFLNLQVLEISPQNLGEDVVYLLGEIRLQHLHIIQNRYTPLDLTAVSSKSWQQCAKSNPSLRVHLRVECIRERHLLWQESAPVHTVLYASPQCKLMTDILTRAMDLYKDQLCVFGHIELPRFHQPKSFNDRMDPFLLMMCRVCPNLHTLVVRERVSTSTVLLLANEGKKLRYLYIRRNAVILRCDWPHNPEWSPGFYEWLRMASRSYEDTEREVSQKFGRAWHMLSDKEYKRLSAAQLTATIH</sequence>
<evidence type="ECO:0000313" key="2">
    <source>
        <dbReference type="EMBL" id="JAS44114.1"/>
    </source>
</evidence>